<keyword evidence="1" id="KW-0812">Transmembrane</keyword>
<dbReference type="Proteomes" id="UP000095662">
    <property type="component" value="Unassembled WGS sequence"/>
</dbReference>
<name>A0A174ZH20_9FIRM</name>
<feature type="transmembrane region" description="Helical" evidence="1">
    <location>
        <begin position="46"/>
        <end position="65"/>
    </location>
</feature>
<feature type="transmembrane region" description="Helical" evidence="1">
    <location>
        <begin position="77"/>
        <end position="107"/>
    </location>
</feature>
<keyword evidence="1" id="KW-0472">Membrane</keyword>
<proteinExistence type="predicted"/>
<keyword evidence="1" id="KW-1133">Transmembrane helix</keyword>
<organism evidence="2 3">
    <name type="scientific">[Eubacterium] siraeum</name>
    <dbReference type="NCBI Taxonomy" id="39492"/>
    <lineage>
        <taxon>Bacteria</taxon>
        <taxon>Bacillati</taxon>
        <taxon>Bacillota</taxon>
        <taxon>Clostridia</taxon>
        <taxon>Eubacteriales</taxon>
        <taxon>Oscillospiraceae</taxon>
        <taxon>Oscillospiraceae incertae sedis</taxon>
    </lineage>
</organism>
<sequence>MEKVISFLTNKWFKFGVSFLSIAYPVFLGFVAWLFMGYYLEPTHQGALVTLYIFINIIFFGIMLFTRKQIVTRIVAIISPFLAFAILLFGFGNWFAAVPPIVVSVLIFLLSGAGETTKIIIGTIYLLMYVVGVLVYLTFKMLFGNITLMDVDLSARSTSYRYSPDKQYRIVLYVDPEGDTSRSVSFYLEETDGDISLPFLECRNALGGIHIITSDYNKPADVKWKDKHTLYVDGRKREFNFDAVSTDDTSEDY</sequence>
<accession>A0A174ZH20</accession>
<dbReference type="EMBL" id="CZBY01000003">
    <property type="protein sequence ID" value="CUQ82440.1"/>
    <property type="molecule type" value="Genomic_DNA"/>
</dbReference>
<feature type="transmembrane region" description="Helical" evidence="1">
    <location>
        <begin position="12"/>
        <end position="40"/>
    </location>
</feature>
<evidence type="ECO:0000256" key="1">
    <source>
        <dbReference type="SAM" id="Phobius"/>
    </source>
</evidence>
<reference evidence="2 3" key="1">
    <citation type="submission" date="2015-09" db="EMBL/GenBank/DDBJ databases">
        <authorList>
            <consortium name="Pathogen Informatics"/>
        </authorList>
    </citation>
    <scope>NUCLEOTIDE SEQUENCE [LARGE SCALE GENOMIC DNA]</scope>
    <source>
        <strain evidence="2 3">2789STDY5834928</strain>
    </source>
</reference>
<dbReference type="OrthoDB" id="1815999at2"/>
<feature type="transmembrane region" description="Helical" evidence="1">
    <location>
        <begin position="119"/>
        <end position="139"/>
    </location>
</feature>
<dbReference type="AlphaFoldDB" id="A0A174ZH20"/>
<evidence type="ECO:0000313" key="2">
    <source>
        <dbReference type="EMBL" id="CUQ82440.1"/>
    </source>
</evidence>
<evidence type="ECO:0000313" key="3">
    <source>
        <dbReference type="Proteomes" id="UP000095662"/>
    </source>
</evidence>
<protein>
    <submittedName>
        <fullName evidence="2">Uncharacterized protein</fullName>
    </submittedName>
</protein>
<gene>
    <name evidence="2" type="ORF">ERS852540_00476</name>
</gene>
<dbReference type="STRING" id="39492.ERS852540_00476"/>